<keyword evidence="2" id="KW-1185">Reference proteome</keyword>
<dbReference type="EMBL" id="MLFU01000021">
    <property type="protein sequence ID" value="KAK1499082.1"/>
    <property type="molecule type" value="Genomic_DNA"/>
</dbReference>
<sequence length="169" mass="18343">MQLGYCAANMRRHTHTRQTTTGILTTGEGIERAGCLRRLHWTGVPARAFSLFSIFPAYRVDAPLIKLKSQTGLSVTAVRFVRDAVSSIVDVVCGPDVLPNTRDGKIDIPMALLGELCPPSPPPSLPPLLSPPVWTTRRLDQPPEDNRKAGPCSLVVSPGLKVKGVIWGR</sequence>
<organism evidence="1 2">
    <name type="scientific">Colletotrichum tamarilloi</name>
    <dbReference type="NCBI Taxonomy" id="1209934"/>
    <lineage>
        <taxon>Eukaryota</taxon>
        <taxon>Fungi</taxon>
        <taxon>Dikarya</taxon>
        <taxon>Ascomycota</taxon>
        <taxon>Pezizomycotina</taxon>
        <taxon>Sordariomycetes</taxon>
        <taxon>Hypocreomycetidae</taxon>
        <taxon>Glomerellales</taxon>
        <taxon>Glomerellaceae</taxon>
        <taxon>Colletotrichum</taxon>
        <taxon>Colletotrichum acutatum species complex</taxon>
    </lineage>
</organism>
<dbReference type="GeneID" id="85407266"/>
<evidence type="ECO:0000313" key="2">
    <source>
        <dbReference type="Proteomes" id="UP001227543"/>
    </source>
</evidence>
<comment type="caution">
    <text evidence="1">The sequence shown here is derived from an EMBL/GenBank/DDBJ whole genome shotgun (WGS) entry which is preliminary data.</text>
</comment>
<dbReference type="Proteomes" id="UP001227543">
    <property type="component" value="Unassembled WGS sequence"/>
</dbReference>
<evidence type="ECO:0000313" key="1">
    <source>
        <dbReference type="EMBL" id="KAK1499082.1"/>
    </source>
</evidence>
<reference evidence="1 2" key="1">
    <citation type="submission" date="2016-10" db="EMBL/GenBank/DDBJ databases">
        <title>The genome sequence of Colletotrichum fioriniae PJ7.</title>
        <authorList>
            <person name="Baroncelli R."/>
        </authorList>
    </citation>
    <scope>NUCLEOTIDE SEQUENCE [LARGE SCALE GENOMIC DNA]</scope>
    <source>
        <strain evidence="1 2">Tom-12</strain>
    </source>
</reference>
<accession>A0ABQ9RAA2</accession>
<gene>
    <name evidence="1" type="ORF">CTAM01_07003</name>
</gene>
<dbReference type="RefSeq" id="XP_060382159.1">
    <property type="nucleotide sequence ID" value="XM_060523028.1"/>
</dbReference>
<name>A0ABQ9RAA2_9PEZI</name>
<proteinExistence type="predicted"/>
<protein>
    <submittedName>
        <fullName evidence="1">Uncharacterized protein</fullName>
    </submittedName>
</protein>